<dbReference type="InterPro" id="IPR007693">
    <property type="entry name" value="DNA_helicase_DnaB-like_N"/>
</dbReference>
<dbReference type="Pfam" id="PF00772">
    <property type="entry name" value="DnaB"/>
    <property type="match status" value="1"/>
</dbReference>
<protein>
    <recommendedName>
        <fullName evidence="10">DNA 5'-3' helicase</fullName>
        <ecNumber evidence="10">5.6.2.3</ecNumber>
    </recommendedName>
</protein>
<dbReference type="Proteomes" id="UP000254701">
    <property type="component" value="Unassembled WGS sequence"/>
</dbReference>
<evidence type="ECO:0000256" key="7">
    <source>
        <dbReference type="ARBA" id="ARBA00022840"/>
    </source>
</evidence>
<dbReference type="PANTHER" id="PTHR30153:SF2">
    <property type="entry name" value="REPLICATIVE DNA HELICASE"/>
    <property type="match status" value="1"/>
</dbReference>
<keyword evidence="5 13" id="KW-0378">Hydrolase</keyword>
<dbReference type="InterPro" id="IPR036185">
    <property type="entry name" value="DNA_heli_DnaB-like_N_sf"/>
</dbReference>
<evidence type="ECO:0000256" key="8">
    <source>
        <dbReference type="ARBA" id="ARBA00023125"/>
    </source>
</evidence>
<evidence type="ECO:0000256" key="9">
    <source>
        <dbReference type="ARBA" id="ARBA00023235"/>
    </source>
</evidence>
<accession>A0A380WKT9</accession>
<dbReference type="InterPro" id="IPR016136">
    <property type="entry name" value="DNA_helicase_N/primase_C"/>
</dbReference>
<dbReference type="GO" id="GO:0003677">
    <property type="term" value="F:DNA binding"/>
    <property type="evidence" value="ECO:0007669"/>
    <property type="project" value="UniProtKB-KW"/>
</dbReference>
<dbReference type="GO" id="GO:0043139">
    <property type="term" value="F:5'-3' DNA helicase activity"/>
    <property type="evidence" value="ECO:0007669"/>
    <property type="project" value="UniProtKB-EC"/>
</dbReference>
<dbReference type="EC" id="5.6.2.3" evidence="10"/>
<dbReference type="PANTHER" id="PTHR30153">
    <property type="entry name" value="REPLICATIVE DNA HELICASE DNAB"/>
    <property type="match status" value="1"/>
</dbReference>
<evidence type="ECO:0000256" key="10">
    <source>
        <dbReference type="ARBA" id="ARBA00044969"/>
    </source>
</evidence>
<dbReference type="GO" id="GO:0005524">
    <property type="term" value="F:ATP binding"/>
    <property type="evidence" value="ECO:0007669"/>
    <property type="project" value="UniProtKB-KW"/>
</dbReference>
<comment type="catalytic activity">
    <reaction evidence="11">
        <text>ATP + H2O = ADP + phosphate + H(+)</text>
        <dbReference type="Rhea" id="RHEA:13065"/>
        <dbReference type="ChEBI" id="CHEBI:15377"/>
        <dbReference type="ChEBI" id="CHEBI:15378"/>
        <dbReference type="ChEBI" id="CHEBI:30616"/>
        <dbReference type="ChEBI" id="CHEBI:43474"/>
        <dbReference type="ChEBI" id="CHEBI:456216"/>
        <dbReference type="EC" id="5.6.2.3"/>
    </reaction>
</comment>
<keyword evidence="8" id="KW-0238">DNA-binding</keyword>
<evidence type="ECO:0000256" key="4">
    <source>
        <dbReference type="ARBA" id="ARBA00022741"/>
    </source>
</evidence>
<evidence type="ECO:0000313" key="13">
    <source>
        <dbReference type="EMBL" id="SUU89388.1"/>
    </source>
</evidence>
<dbReference type="GO" id="GO:0016887">
    <property type="term" value="F:ATP hydrolysis activity"/>
    <property type="evidence" value="ECO:0007669"/>
    <property type="project" value="RHEA"/>
</dbReference>
<evidence type="ECO:0000256" key="1">
    <source>
        <dbReference type="ARBA" id="ARBA00008428"/>
    </source>
</evidence>
<dbReference type="GO" id="GO:1990077">
    <property type="term" value="C:primosome complex"/>
    <property type="evidence" value="ECO:0007669"/>
    <property type="project" value="UniProtKB-KW"/>
</dbReference>
<dbReference type="Pfam" id="PF03796">
    <property type="entry name" value="DnaB_C"/>
    <property type="match status" value="1"/>
</dbReference>
<comment type="similarity">
    <text evidence="1">Belongs to the helicase family. DnaB subfamily.</text>
</comment>
<evidence type="ECO:0000256" key="11">
    <source>
        <dbReference type="ARBA" id="ARBA00048954"/>
    </source>
</evidence>
<dbReference type="EMBL" id="UFSM01000001">
    <property type="protein sequence ID" value="SUU89388.1"/>
    <property type="molecule type" value="Genomic_DNA"/>
</dbReference>
<evidence type="ECO:0000256" key="2">
    <source>
        <dbReference type="ARBA" id="ARBA00022515"/>
    </source>
</evidence>
<evidence type="ECO:0000256" key="5">
    <source>
        <dbReference type="ARBA" id="ARBA00022801"/>
    </source>
</evidence>
<keyword evidence="9" id="KW-0413">Isomerase</keyword>
<reference evidence="13 14" key="1">
    <citation type="submission" date="2018-06" db="EMBL/GenBank/DDBJ databases">
        <authorList>
            <consortium name="Pathogen Informatics"/>
            <person name="Doyle S."/>
        </authorList>
    </citation>
    <scope>NUCLEOTIDE SEQUENCE [LARGE SCALE GENOMIC DNA]</scope>
    <source>
        <strain evidence="13 14">NCTC10684</strain>
    </source>
</reference>
<keyword evidence="4" id="KW-0547">Nucleotide-binding</keyword>
<evidence type="ECO:0000256" key="6">
    <source>
        <dbReference type="ARBA" id="ARBA00022806"/>
    </source>
</evidence>
<dbReference type="GO" id="GO:0006269">
    <property type="term" value="P:DNA replication, synthesis of primer"/>
    <property type="evidence" value="ECO:0007669"/>
    <property type="project" value="UniProtKB-KW"/>
</dbReference>
<evidence type="ECO:0000313" key="14">
    <source>
        <dbReference type="Proteomes" id="UP000254701"/>
    </source>
</evidence>
<dbReference type="GO" id="GO:0005829">
    <property type="term" value="C:cytosol"/>
    <property type="evidence" value="ECO:0007669"/>
    <property type="project" value="TreeGrafter"/>
</dbReference>
<dbReference type="PROSITE" id="PS51199">
    <property type="entry name" value="SF4_HELICASE"/>
    <property type="match status" value="1"/>
</dbReference>
<keyword evidence="3" id="KW-0235">DNA replication</keyword>
<dbReference type="SUPFAM" id="SSF52540">
    <property type="entry name" value="P-loop containing nucleoside triphosphate hydrolases"/>
    <property type="match status" value="1"/>
</dbReference>
<keyword evidence="7" id="KW-0067">ATP-binding</keyword>
<organism evidence="13 14">
    <name type="scientific">Aminobacter aminovorans</name>
    <name type="common">Chelatobacter heintzii</name>
    <dbReference type="NCBI Taxonomy" id="83263"/>
    <lineage>
        <taxon>Bacteria</taxon>
        <taxon>Pseudomonadati</taxon>
        <taxon>Pseudomonadota</taxon>
        <taxon>Alphaproteobacteria</taxon>
        <taxon>Hyphomicrobiales</taxon>
        <taxon>Phyllobacteriaceae</taxon>
        <taxon>Aminobacter</taxon>
    </lineage>
</organism>
<dbReference type="RefSeq" id="WP_115731563.1">
    <property type="nucleotide sequence ID" value="NZ_BAAAVY010000002.1"/>
</dbReference>
<dbReference type="InterPro" id="IPR007694">
    <property type="entry name" value="DNA_helicase_DnaB-like_C"/>
</dbReference>
<evidence type="ECO:0000256" key="3">
    <source>
        <dbReference type="ARBA" id="ARBA00022705"/>
    </source>
</evidence>
<keyword evidence="2" id="KW-0639">Primosome</keyword>
<feature type="domain" description="SF4 helicase" evidence="12">
    <location>
        <begin position="180"/>
        <end position="468"/>
    </location>
</feature>
<proteinExistence type="inferred from homology"/>
<dbReference type="InterPro" id="IPR027417">
    <property type="entry name" value="P-loop_NTPase"/>
</dbReference>
<sequence>MNAHPGDFNIDLPNNVEAEQSLLGSIFVSNDAFHAVSAFLTSAHFFEPIHREIFDLIAKMIGAGKAATPITIKPFLPADRTIGGMSLMQYMAKLMSETVGAYHAKAHGLAIVEAYERRQLVSIAHDMVDAAFQAGPEQSGVAIAGDFEGKLAELRAESPKEEGPGTAKAVAMRLKERSTKNEKIPSIPLPLEQIREVLGADLEVGNLYGLLSSSGEGKTSLALQIVHYAAMRGHPVLFLSYDQSPEQCIDQIAGQMTGIEGVRIKRRALTEKEWDRYYNALDMLSELPIVIQKCHREGIGQIGNHARRFAKRYARDGGVPLVLLDHVRKVAPRDPKAHEGRIASEVNGSCKAFAGELECVWLNLNQRNSAGMKRENPRPISSDMFGGEQAKEDYDAILYLYRPDKYKEDQVRIAKDSKEAAKIDERFVGWEGKAEIGALKVRFGDPTQRRKLGFEKEFTRYASLREEAPAQLFDEGF</sequence>
<dbReference type="OrthoDB" id="8109470at2"/>
<dbReference type="SUPFAM" id="SSF48024">
    <property type="entry name" value="N-terminal domain of DnaB helicase"/>
    <property type="match status" value="1"/>
</dbReference>
<dbReference type="Gene3D" id="3.40.50.300">
    <property type="entry name" value="P-loop containing nucleotide triphosphate hydrolases"/>
    <property type="match status" value="1"/>
</dbReference>
<dbReference type="Gene3D" id="1.10.860.10">
    <property type="entry name" value="DNAb Helicase, Chain A"/>
    <property type="match status" value="1"/>
</dbReference>
<dbReference type="AlphaFoldDB" id="A0A380WKT9"/>
<keyword evidence="6 13" id="KW-0347">Helicase</keyword>
<name>A0A380WKT9_AMIAI</name>
<evidence type="ECO:0000259" key="12">
    <source>
        <dbReference type="PROSITE" id="PS51199"/>
    </source>
</evidence>
<gene>
    <name evidence="13" type="primary">dnaB</name>
    <name evidence="13" type="ORF">NCTC10684_02627</name>
</gene>